<keyword evidence="2" id="KW-1185">Reference proteome</keyword>
<dbReference type="EMBL" id="SMOL01000023">
    <property type="protein sequence ID" value="KAB2634810.1"/>
    <property type="molecule type" value="Genomic_DNA"/>
</dbReference>
<reference evidence="1 2" key="2">
    <citation type="submission" date="2019-11" db="EMBL/GenBank/DDBJ databases">
        <title>A de novo genome assembly of a pear dwarfing rootstock.</title>
        <authorList>
            <person name="Wang F."/>
            <person name="Wang J."/>
            <person name="Li S."/>
            <person name="Zhang Y."/>
            <person name="Fang M."/>
            <person name="Ma L."/>
            <person name="Zhao Y."/>
            <person name="Jiang S."/>
        </authorList>
    </citation>
    <scope>NUCLEOTIDE SEQUENCE [LARGE SCALE GENOMIC DNA]</scope>
    <source>
        <strain evidence="1">S2</strain>
        <tissue evidence="1">Leaf</tissue>
    </source>
</reference>
<organism evidence="1 2">
    <name type="scientific">Pyrus ussuriensis x Pyrus communis</name>
    <dbReference type="NCBI Taxonomy" id="2448454"/>
    <lineage>
        <taxon>Eukaryota</taxon>
        <taxon>Viridiplantae</taxon>
        <taxon>Streptophyta</taxon>
        <taxon>Embryophyta</taxon>
        <taxon>Tracheophyta</taxon>
        <taxon>Spermatophyta</taxon>
        <taxon>Magnoliopsida</taxon>
        <taxon>eudicotyledons</taxon>
        <taxon>Gunneridae</taxon>
        <taxon>Pentapetalae</taxon>
        <taxon>rosids</taxon>
        <taxon>fabids</taxon>
        <taxon>Rosales</taxon>
        <taxon>Rosaceae</taxon>
        <taxon>Amygdaloideae</taxon>
        <taxon>Maleae</taxon>
        <taxon>Pyrus</taxon>
    </lineage>
</organism>
<evidence type="ECO:0000313" key="2">
    <source>
        <dbReference type="Proteomes" id="UP000327157"/>
    </source>
</evidence>
<dbReference type="Proteomes" id="UP000327157">
    <property type="component" value="Unassembled WGS sequence"/>
</dbReference>
<gene>
    <name evidence="1" type="ORF">D8674_040884</name>
</gene>
<name>A0A5N5IAS9_9ROSA</name>
<comment type="caution">
    <text evidence="1">The sequence shown here is derived from an EMBL/GenBank/DDBJ whole genome shotgun (WGS) entry which is preliminary data.</text>
</comment>
<proteinExistence type="predicted"/>
<dbReference type="AlphaFoldDB" id="A0A5N5IAS9"/>
<accession>A0A5N5IAS9</accession>
<sequence length="81" mass="9541">MKSNVGVNLEYLDLVEDIDRFNTYTWGERNVLKKVEDLMEEEEEVEDGCGAFGPRKDIFQRNVLKKVEELMEEVKALMREV</sequence>
<reference evidence="1 2" key="1">
    <citation type="submission" date="2019-09" db="EMBL/GenBank/DDBJ databases">
        <authorList>
            <person name="Ou C."/>
        </authorList>
    </citation>
    <scope>NUCLEOTIDE SEQUENCE [LARGE SCALE GENOMIC DNA]</scope>
    <source>
        <strain evidence="1">S2</strain>
        <tissue evidence="1">Leaf</tissue>
    </source>
</reference>
<evidence type="ECO:0000313" key="1">
    <source>
        <dbReference type="EMBL" id="KAB2634810.1"/>
    </source>
</evidence>
<protein>
    <submittedName>
        <fullName evidence="1">Uncharacterized protein</fullName>
    </submittedName>
</protein>